<feature type="compositionally biased region" description="Low complexity" evidence="1">
    <location>
        <begin position="94"/>
        <end position="107"/>
    </location>
</feature>
<evidence type="ECO:0000313" key="3">
    <source>
        <dbReference type="EMBL" id="MDX5951609.1"/>
    </source>
</evidence>
<reference evidence="3 6" key="2">
    <citation type="submission" date="2023-11" db="EMBL/GenBank/DDBJ databases">
        <title>MicrobeMod: A computational toolkit for identifying prokaryotic methylation and restriction-modification with nanopore sequencing.</title>
        <authorList>
            <person name="Crits-Christoph A."/>
            <person name="Kang S.C."/>
            <person name="Lee H."/>
            <person name="Ostrov N."/>
        </authorList>
    </citation>
    <scope>NUCLEOTIDE SEQUENCE [LARGE SCALE GENOMIC DNA]</scope>
    <source>
        <strain evidence="3 6">ATCC 29145</strain>
    </source>
</reference>
<evidence type="ECO:0000256" key="2">
    <source>
        <dbReference type="SAM" id="Phobius"/>
    </source>
</evidence>
<dbReference type="GeneID" id="56452807"/>
<dbReference type="Proteomes" id="UP000298774">
    <property type="component" value="Plasmid p1"/>
</dbReference>
<organism evidence="4 5">
    <name type="scientific">Azospirillum brasilense</name>
    <dbReference type="NCBI Taxonomy" id="192"/>
    <lineage>
        <taxon>Bacteria</taxon>
        <taxon>Pseudomonadati</taxon>
        <taxon>Pseudomonadota</taxon>
        <taxon>Alphaproteobacteria</taxon>
        <taxon>Rhodospirillales</taxon>
        <taxon>Azospirillaceae</taxon>
        <taxon>Azospirillum</taxon>
    </lineage>
</organism>
<keyword evidence="2" id="KW-1133">Transmembrane helix</keyword>
<dbReference type="Proteomes" id="UP001277471">
    <property type="component" value="Unassembled WGS sequence"/>
</dbReference>
<evidence type="ECO:0000313" key="4">
    <source>
        <dbReference type="EMBL" id="QCO10376.1"/>
    </source>
</evidence>
<name>A0A0P0FB47_AZOBR</name>
<gene>
    <name evidence="4" type="ORF">D3868_14795</name>
    <name evidence="3" type="ORF">SIM66_10445</name>
</gene>
<evidence type="ECO:0000256" key="1">
    <source>
        <dbReference type="SAM" id="MobiDB-lite"/>
    </source>
</evidence>
<dbReference type="RefSeq" id="WP_035677210.1">
    <property type="nucleotide sequence ID" value="NZ_CP012915.1"/>
</dbReference>
<geneLocation type="plasmid" evidence="4 5">
    <name>p1</name>
</geneLocation>
<feature type="region of interest" description="Disordered" evidence="1">
    <location>
        <begin position="94"/>
        <end position="115"/>
    </location>
</feature>
<feature type="transmembrane region" description="Helical" evidence="2">
    <location>
        <begin position="123"/>
        <end position="144"/>
    </location>
</feature>
<keyword evidence="2" id="KW-0812">Transmembrane</keyword>
<dbReference type="KEGG" id="abf:AMK58_14735"/>
<evidence type="ECO:0000313" key="5">
    <source>
        <dbReference type="Proteomes" id="UP000298774"/>
    </source>
</evidence>
<dbReference type="EMBL" id="JAWXYC010000003">
    <property type="protein sequence ID" value="MDX5951609.1"/>
    <property type="molecule type" value="Genomic_DNA"/>
</dbReference>
<keyword evidence="4" id="KW-0614">Plasmid</keyword>
<reference evidence="4 5" key="1">
    <citation type="submission" date="2018-09" db="EMBL/GenBank/DDBJ databases">
        <title>Whole genome based analysis of evolution and adaptive divergence in Indian and Brazilian strains of Azospirillum brasilense.</title>
        <authorList>
            <person name="Singh C."/>
            <person name="Tripathi A.K."/>
        </authorList>
    </citation>
    <scope>NUCLEOTIDE SEQUENCE [LARGE SCALE GENOMIC DNA]</scope>
    <source>
        <strain evidence="4 5">MTCC4038</strain>
        <plasmid evidence="4 5">p1</plasmid>
    </source>
</reference>
<dbReference type="EMBL" id="CP032340">
    <property type="protein sequence ID" value="QCO10376.1"/>
    <property type="molecule type" value="Genomic_DNA"/>
</dbReference>
<evidence type="ECO:0000313" key="6">
    <source>
        <dbReference type="Proteomes" id="UP001277471"/>
    </source>
</evidence>
<keyword evidence="2" id="KW-0472">Membrane</keyword>
<accession>A0A0P0FB47</accession>
<sequence length="149" mass="16054">MAPVAAGQPTRFAIQKARGKGWKTLEVGEDLDHARARFNLMVRVNPRAYFRLIQLDHNAGAGGDGIEFNWKLVELHDPNQGGVAGAGRQAVPARAAPRSAPRSARARTVAKGPRRREKVPLPLKFYAAVVLAGLLIGGALYLRYGLPGP</sequence>
<proteinExistence type="predicted"/>
<dbReference type="AlphaFoldDB" id="A0A0P0FB47"/>
<protein>
    <submittedName>
        <fullName evidence="4">Uncharacterized protein</fullName>
    </submittedName>
</protein>
<keyword evidence="6" id="KW-1185">Reference proteome</keyword>